<dbReference type="Proteomes" id="UP000032360">
    <property type="component" value="Unassembled WGS sequence"/>
</dbReference>
<keyword evidence="5 6" id="KW-0560">Oxidoreductase</keyword>
<proteinExistence type="inferred from homology"/>
<sequence length="389" mass="42684">MDFDLNESQLLFRSRVKAFVDKKVIPNARKLEQSRTYPEDLVLEMAEIGLFGMTIPQSYGGLGLDCVSMAIVFEELSRGWMGLAGVLGTHSLSSAMISKFGTPKQKERYLPKLASGEKRTGIGLSEANAGSDLQAINTTAVKVDGGYIINGSKMWITNARHANPLPILVKTDPKATPRHLGMSIFLIETPAKGFSIVRDIDKLGYIGPETCEIAIEDLFVSDSQLLGENTGHGLSQALWALQLGRINVAARGIGLSQRAYDEALKYSNDRSAFGSPISDFQLIGAKLAEMAMNIQAGRLLTYWASEAVDRDLRLDQPPAMAKLFASELALSTSLESMRIHGGYGYSTDFEVERLYRDAPLLAIGEGTNEILKTVIAKSINRDYRNKNRR</sequence>
<keyword evidence="11" id="KW-1185">Reference proteome</keyword>
<dbReference type="InterPro" id="IPR013786">
    <property type="entry name" value="AcylCoA_DH/ox_N"/>
</dbReference>
<dbReference type="Pfam" id="PF02771">
    <property type="entry name" value="Acyl-CoA_dh_N"/>
    <property type="match status" value="1"/>
</dbReference>
<dbReference type="PATRIC" id="fig|1280514.3.peg.3575"/>
<dbReference type="InterPro" id="IPR036250">
    <property type="entry name" value="AcylCo_DH-like_C"/>
</dbReference>
<evidence type="ECO:0000313" key="10">
    <source>
        <dbReference type="EMBL" id="KJF16443.1"/>
    </source>
</evidence>
<dbReference type="GO" id="GO:0050660">
    <property type="term" value="F:flavin adenine dinucleotide binding"/>
    <property type="evidence" value="ECO:0007669"/>
    <property type="project" value="InterPro"/>
</dbReference>
<dbReference type="RefSeq" id="WP_052606420.1">
    <property type="nucleotide sequence ID" value="NZ_JXYS01000083.1"/>
</dbReference>
<dbReference type="OrthoDB" id="8876745at2"/>
<evidence type="ECO:0000256" key="1">
    <source>
        <dbReference type="ARBA" id="ARBA00001974"/>
    </source>
</evidence>
<evidence type="ECO:0000256" key="4">
    <source>
        <dbReference type="ARBA" id="ARBA00022827"/>
    </source>
</evidence>
<dbReference type="STRING" id="1280514.AXFE_27250"/>
<dbReference type="SUPFAM" id="SSF56645">
    <property type="entry name" value="Acyl-CoA dehydrogenase NM domain-like"/>
    <property type="match status" value="1"/>
</dbReference>
<feature type="domain" description="Acyl-CoA dehydrogenase/oxidase C-terminal" evidence="7">
    <location>
        <begin position="231"/>
        <end position="379"/>
    </location>
</feature>
<reference evidence="10 11" key="1">
    <citation type="submission" date="2015-01" db="EMBL/GenBank/DDBJ databases">
        <title>Draft genome of the acidophilic iron oxidizer Acidithrix ferrooxidans strain Py-F3.</title>
        <authorList>
            <person name="Poehlein A."/>
            <person name="Eisen S."/>
            <person name="Schloemann M."/>
            <person name="Johnson B.D."/>
            <person name="Daniel R."/>
            <person name="Muehling M."/>
        </authorList>
    </citation>
    <scope>NUCLEOTIDE SEQUENCE [LARGE SCALE GENOMIC DNA]</scope>
    <source>
        <strain evidence="10 11">Py-F3</strain>
    </source>
</reference>
<dbReference type="EMBL" id="JXYS01000083">
    <property type="protein sequence ID" value="KJF16443.1"/>
    <property type="molecule type" value="Genomic_DNA"/>
</dbReference>
<dbReference type="Pfam" id="PF00441">
    <property type="entry name" value="Acyl-CoA_dh_1"/>
    <property type="match status" value="1"/>
</dbReference>
<evidence type="ECO:0000313" key="11">
    <source>
        <dbReference type="Proteomes" id="UP000032360"/>
    </source>
</evidence>
<evidence type="ECO:0000256" key="3">
    <source>
        <dbReference type="ARBA" id="ARBA00022630"/>
    </source>
</evidence>
<name>A0A0D8HEU6_9ACTN</name>
<dbReference type="Gene3D" id="1.20.140.10">
    <property type="entry name" value="Butyryl-CoA Dehydrogenase, subunit A, domain 3"/>
    <property type="match status" value="1"/>
</dbReference>
<dbReference type="InterPro" id="IPR009075">
    <property type="entry name" value="AcylCo_DH/oxidase_C"/>
</dbReference>
<dbReference type="GO" id="GO:0003995">
    <property type="term" value="F:acyl-CoA dehydrogenase activity"/>
    <property type="evidence" value="ECO:0007669"/>
    <property type="project" value="InterPro"/>
</dbReference>
<evidence type="ECO:0000256" key="6">
    <source>
        <dbReference type="RuleBase" id="RU362125"/>
    </source>
</evidence>
<dbReference type="EC" id="1.3.99.-" evidence="10"/>
<organism evidence="10 11">
    <name type="scientific">Acidithrix ferrooxidans</name>
    <dbReference type="NCBI Taxonomy" id="1280514"/>
    <lineage>
        <taxon>Bacteria</taxon>
        <taxon>Bacillati</taxon>
        <taxon>Actinomycetota</taxon>
        <taxon>Acidimicrobiia</taxon>
        <taxon>Acidimicrobiales</taxon>
        <taxon>Acidimicrobiaceae</taxon>
        <taxon>Acidithrix</taxon>
    </lineage>
</organism>
<dbReference type="PIRSF" id="PIRSF016578">
    <property type="entry name" value="HsaA"/>
    <property type="match status" value="1"/>
</dbReference>
<dbReference type="InterPro" id="IPR006089">
    <property type="entry name" value="Acyl-CoA_DH_CS"/>
</dbReference>
<dbReference type="Gene3D" id="2.40.110.10">
    <property type="entry name" value="Butyryl-CoA Dehydrogenase, subunit A, domain 2"/>
    <property type="match status" value="1"/>
</dbReference>
<dbReference type="InterPro" id="IPR046373">
    <property type="entry name" value="Acyl-CoA_Oxase/DH_mid-dom_sf"/>
</dbReference>
<dbReference type="InterPro" id="IPR006091">
    <property type="entry name" value="Acyl-CoA_Oxase/DH_mid-dom"/>
</dbReference>
<gene>
    <name evidence="10" type="primary">mmgC6</name>
    <name evidence="10" type="ORF">AXFE_27250</name>
</gene>
<dbReference type="PROSITE" id="PS00072">
    <property type="entry name" value="ACYL_COA_DH_1"/>
    <property type="match status" value="1"/>
</dbReference>
<dbReference type="AlphaFoldDB" id="A0A0D8HEU6"/>
<dbReference type="PANTHER" id="PTHR43884:SF12">
    <property type="entry name" value="ISOVALERYL-COA DEHYDROGENASE, MITOCHONDRIAL-RELATED"/>
    <property type="match status" value="1"/>
</dbReference>
<dbReference type="PANTHER" id="PTHR43884">
    <property type="entry name" value="ACYL-COA DEHYDROGENASE"/>
    <property type="match status" value="1"/>
</dbReference>
<keyword evidence="4 6" id="KW-0274">FAD</keyword>
<evidence type="ECO:0000259" key="9">
    <source>
        <dbReference type="Pfam" id="PF02771"/>
    </source>
</evidence>
<dbReference type="FunFam" id="1.20.140.10:FF:000001">
    <property type="entry name" value="Acyl-CoA dehydrogenase"/>
    <property type="match status" value="1"/>
</dbReference>
<dbReference type="InterPro" id="IPR009100">
    <property type="entry name" value="AcylCoA_DH/oxidase_NM_dom_sf"/>
</dbReference>
<evidence type="ECO:0000256" key="2">
    <source>
        <dbReference type="ARBA" id="ARBA00009347"/>
    </source>
</evidence>
<dbReference type="FunFam" id="1.10.540.10:FF:000002">
    <property type="entry name" value="Acyl-CoA dehydrogenase FadE19"/>
    <property type="match status" value="1"/>
</dbReference>
<dbReference type="Gene3D" id="1.10.540.10">
    <property type="entry name" value="Acyl-CoA dehydrogenase/oxidase, N-terminal domain"/>
    <property type="match status" value="1"/>
</dbReference>
<dbReference type="InterPro" id="IPR037069">
    <property type="entry name" value="AcylCoA_DH/ox_N_sf"/>
</dbReference>
<dbReference type="SUPFAM" id="SSF47203">
    <property type="entry name" value="Acyl-CoA dehydrogenase C-terminal domain-like"/>
    <property type="match status" value="1"/>
</dbReference>
<evidence type="ECO:0000259" key="7">
    <source>
        <dbReference type="Pfam" id="PF00441"/>
    </source>
</evidence>
<evidence type="ECO:0000256" key="5">
    <source>
        <dbReference type="ARBA" id="ARBA00023002"/>
    </source>
</evidence>
<keyword evidence="3 6" id="KW-0285">Flavoprotein</keyword>
<feature type="domain" description="Acyl-CoA dehydrogenase/oxidase N-terminal" evidence="9">
    <location>
        <begin position="7"/>
        <end position="117"/>
    </location>
</feature>
<dbReference type="Pfam" id="PF02770">
    <property type="entry name" value="Acyl-CoA_dh_M"/>
    <property type="match status" value="1"/>
</dbReference>
<feature type="domain" description="Acyl-CoA oxidase/dehydrogenase middle" evidence="8">
    <location>
        <begin position="122"/>
        <end position="217"/>
    </location>
</feature>
<accession>A0A0D8HEU6</accession>
<protein>
    <submittedName>
        <fullName evidence="10">Acyl-CoA dehydrogenase</fullName>
        <ecNumber evidence="10">1.3.99.-</ecNumber>
    </submittedName>
</protein>
<comment type="similarity">
    <text evidence="2 6">Belongs to the acyl-CoA dehydrogenase family.</text>
</comment>
<comment type="caution">
    <text evidence="10">The sequence shown here is derived from an EMBL/GenBank/DDBJ whole genome shotgun (WGS) entry which is preliminary data.</text>
</comment>
<evidence type="ECO:0000259" key="8">
    <source>
        <dbReference type="Pfam" id="PF02770"/>
    </source>
</evidence>
<comment type="cofactor">
    <cofactor evidence="1 6">
        <name>FAD</name>
        <dbReference type="ChEBI" id="CHEBI:57692"/>
    </cofactor>
</comment>